<dbReference type="PANTHER" id="PTHR37534:SF11">
    <property type="entry name" value="ZN(II)2CYS6 TRANSCRIPTION FACTOR (EUROFUNG)"/>
    <property type="match status" value="1"/>
</dbReference>
<name>A0ABR3XM71_9EURO</name>
<protein>
    <recommendedName>
        <fullName evidence="6">Transcription factor domain-containing protein</fullName>
    </recommendedName>
</protein>
<comment type="caution">
    <text evidence="4">The sequence shown here is derived from an EMBL/GenBank/DDBJ whole genome shotgun (WGS) entry which is preliminary data.</text>
</comment>
<evidence type="ECO:0000256" key="3">
    <source>
        <dbReference type="SAM" id="MobiDB-lite"/>
    </source>
</evidence>
<keyword evidence="2" id="KW-0539">Nucleus</keyword>
<organism evidence="4 5">
    <name type="scientific">Paecilomyces lecythidis</name>
    <dbReference type="NCBI Taxonomy" id="3004212"/>
    <lineage>
        <taxon>Eukaryota</taxon>
        <taxon>Fungi</taxon>
        <taxon>Dikarya</taxon>
        <taxon>Ascomycota</taxon>
        <taxon>Pezizomycotina</taxon>
        <taxon>Eurotiomycetes</taxon>
        <taxon>Eurotiomycetidae</taxon>
        <taxon>Eurotiales</taxon>
        <taxon>Thermoascaceae</taxon>
        <taxon>Paecilomyces</taxon>
    </lineage>
</organism>
<evidence type="ECO:0000256" key="1">
    <source>
        <dbReference type="ARBA" id="ARBA00004123"/>
    </source>
</evidence>
<accession>A0ABR3XM71</accession>
<evidence type="ECO:0000256" key="2">
    <source>
        <dbReference type="ARBA" id="ARBA00023242"/>
    </source>
</evidence>
<evidence type="ECO:0008006" key="6">
    <source>
        <dbReference type="Google" id="ProtNLM"/>
    </source>
</evidence>
<sequence>MTSENGPSPPLHQSQDIPLRNDCASRTGGIEAQELNVCSPPSDVGERISSPISTFTPTDLADMSPQMGTLPEEWERSEGFIHNILNSEDMSPFSFDNQQLTSVVSELNPTRSMNLLDENSPEGGTYSDAPTPGMSENLAIVTNEQKSSSCPQFEAPWGSPEMDRVEEIGERDRSNLTARLIDLPSELVTTYFNIVCPILSTFDSDKNVFRTFMLQKWQSSLLLFYTIQSMAAAKMVWFMPEMKTRALEYQSLALSTLNSDISRAYKWNSELLFAVLLLGISSCWFDIKDLGICHLEAVQQAIVNKKVDDSDDFYSVDFLTDALVYWEMVSCVVDDSVTIHDYSKMGSPRSEQTFSSNKLPSTNQARIKPHPWTGISSEPQFIFTRVARQIRSLRSYESTFSPRLDSPGDVLNAVQALDEEIWACKLPGLHDISNIGDENTPAIHHLLLAEAYMFANLYQLYSIFSSVRQRRVNWVKKKPSVNCPNHNSWAEDQLSLWAFILQQEDGTSKWLKFLGRNVIIRIEQIQTNSGTSCVQALLLLVAATSLTVSLELGDEDEEQNEILQARQFVLNRLALLSESNLSEPIKHVRCVVLEIFKRLDLGVDVFWMDVLQSVGTLTIIG</sequence>
<feature type="region of interest" description="Disordered" evidence="3">
    <location>
        <begin position="1"/>
        <end position="28"/>
    </location>
</feature>
<dbReference type="EMBL" id="JAVDPF010000015">
    <property type="protein sequence ID" value="KAL1876794.1"/>
    <property type="molecule type" value="Genomic_DNA"/>
</dbReference>
<dbReference type="Pfam" id="PF11951">
    <property type="entry name" value="Fungal_trans_2"/>
    <property type="match status" value="1"/>
</dbReference>
<keyword evidence="5" id="KW-1185">Reference proteome</keyword>
<evidence type="ECO:0000313" key="4">
    <source>
        <dbReference type="EMBL" id="KAL1876794.1"/>
    </source>
</evidence>
<feature type="compositionally biased region" description="Polar residues" evidence="3">
    <location>
        <begin position="1"/>
        <end position="16"/>
    </location>
</feature>
<proteinExistence type="predicted"/>
<dbReference type="InterPro" id="IPR021858">
    <property type="entry name" value="Fun_TF"/>
</dbReference>
<comment type="subcellular location">
    <subcellularLocation>
        <location evidence="1">Nucleus</location>
    </subcellularLocation>
</comment>
<dbReference type="Proteomes" id="UP001583193">
    <property type="component" value="Unassembled WGS sequence"/>
</dbReference>
<dbReference type="PANTHER" id="PTHR37534">
    <property type="entry name" value="TRANSCRIPTIONAL ACTIVATOR PROTEIN UGA3"/>
    <property type="match status" value="1"/>
</dbReference>
<evidence type="ECO:0000313" key="5">
    <source>
        <dbReference type="Proteomes" id="UP001583193"/>
    </source>
</evidence>
<gene>
    <name evidence="4" type="ORF">Plec18167_005204</name>
</gene>
<reference evidence="4 5" key="1">
    <citation type="journal article" date="2024" name="IMA Fungus">
        <title>IMA Genome - F19 : A genome assembly and annotation guide to empower mycologists, including annotated draft genome sequences of Ceratocystis pirilliformis, Diaporthe australafricana, Fusarium ophioides, Paecilomyces lecythidis, and Sporothrix stenoceras.</title>
        <authorList>
            <person name="Aylward J."/>
            <person name="Wilson A.M."/>
            <person name="Visagie C.M."/>
            <person name="Spraker J."/>
            <person name="Barnes I."/>
            <person name="Buitendag C."/>
            <person name="Ceriani C."/>
            <person name="Del Mar Angel L."/>
            <person name="du Plessis D."/>
            <person name="Fuchs T."/>
            <person name="Gasser K."/>
            <person name="Kramer D."/>
            <person name="Li W."/>
            <person name="Munsamy K."/>
            <person name="Piso A."/>
            <person name="Price J.L."/>
            <person name="Sonnekus B."/>
            <person name="Thomas C."/>
            <person name="van der Nest A."/>
            <person name="van Dijk A."/>
            <person name="van Heerden A."/>
            <person name="van Vuuren N."/>
            <person name="Yilmaz N."/>
            <person name="Duong T.A."/>
            <person name="van der Merwe N.A."/>
            <person name="Wingfield M.J."/>
            <person name="Wingfield B.D."/>
        </authorList>
    </citation>
    <scope>NUCLEOTIDE SEQUENCE [LARGE SCALE GENOMIC DNA]</scope>
    <source>
        <strain evidence="4 5">CMW 18167</strain>
    </source>
</reference>